<organism evidence="2">
    <name type="scientific">Dichomitus squalens</name>
    <dbReference type="NCBI Taxonomy" id="114155"/>
    <lineage>
        <taxon>Eukaryota</taxon>
        <taxon>Fungi</taxon>
        <taxon>Dikarya</taxon>
        <taxon>Basidiomycota</taxon>
        <taxon>Agaricomycotina</taxon>
        <taxon>Agaricomycetes</taxon>
        <taxon>Polyporales</taxon>
        <taxon>Polyporaceae</taxon>
        <taxon>Dichomitus</taxon>
    </lineage>
</organism>
<gene>
    <name evidence="2" type="ORF">BD311DRAFT_764456</name>
</gene>
<keyword evidence="1" id="KW-0812">Transmembrane</keyword>
<sequence>MPRGVRALCARDCRPTQARLARSGRADTHKSEMGDFGLGRRHPGARWGRPWHLLSIAMHLSTQLAFVHVSVLLAVCSSTLCCLFLRSRPFTPFTNSVLCTYVYRFAPTVTLAFLAFAPTNCSLFIDHACISSAHLFVSRLSLIPIRSLAQTHTHIVCNTYYLLSAMPS</sequence>
<dbReference type="EMBL" id="ML143460">
    <property type="protein sequence ID" value="TBU25525.1"/>
    <property type="molecule type" value="Genomic_DNA"/>
</dbReference>
<proteinExistence type="predicted"/>
<keyword evidence="1" id="KW-0472">Membrane</keyword>
<dbReference type="Proteomes" id="UP000292957">
    <property type="component" value="Unassembled WGS sequence"/>
</dbReference>
<dbReference type="AlphaFoldDB" id="A0A4Q9MDY4"/>
<feature type="transmembrane region" description="Helical" evidence="1">
    <location>
        <begin position="97"/>
        <end position="117"/>
    </location>
</feature>
<feature type="transmembrane region" description="Helical" evidence="1">
    <location>
        <begin position="64"/>
        <end position="85"/>
    </location>
</feature>
<keyword evidence="1" id="KW-1133">Transmembrane helix</keyword>
<name>A0A4Q9MDY4_9APHY</name>
<protein>
    <submittedName>
        <fullName evidence="2">Uncharacterized protein</fullName>
    </submittedName>
</protein>
<evidence type="ECO:0000313" key="2">
    <source>
        <dbReference type="EMBL" id="TBU25525.1"/>
    </source>
</evidence>
<accession>A0A4Q9MDY4</accession>
<reference evidence="2" key="1">
    <citation type="submission" date="2019-01" db="EMBL/GenBank/DDBJ databases">
        <title>Draft genome sequences of three monokaryotic isolates of the white-rot basidiomycete fungus Dichomitus squalens.</title>
        <authorList>
            <consortium name="DOE Joint Genome Institute"/>
            <person name="Lopez S.C."/>
            <person name="Andreopoulos B."/>
            <person name="Pangilinan J."/>
            <person name="Lipzen A."/>
            <person name="Riley R."/>
            <person name="Ahrendt S."/>
            <person name="Ng V."/>
            <person name="Barry K."/>
            <person name="Daum C."/>
            <person name="Grigoriev I.V."/>
            <person name="Hilden K.S."/>
            <person name="Makela M.R."/>
            <person name="de Vries R.P."/>
        </authorList>
    </citation>
    <scope>NUCLEOTIDE SEQUENCE [LARGE SCALE GENOMIC DNA]</scope>
    <source>
        <strain evidence="2">OM18370.1</strain>
    </source>
</reference>
<evidence type="ECO:0000256" key="1">
    <source>
        <dbReference type="SAM" id="Phobius"/>
    </source>
</evidence>